<evidence type="ECO:0000313" key="4">
    <source>
        <dbReference type="Proteomes" id="UP000663760"/>
    </source>
</evidence>
<dbReference type="EMBL" id="LR746273">
    <property type="protein sequence ID" value="CAA7403628.1"/>
    <property type="molecule type" value="Genomic_DNA"/>
</dbReference>
<evidence type="ECO:0000313" key="2">
    <source>
        <dbReference type="EMBL" id="CAA2627563.1"/>
    </source>
</evidence>
<evidence type="ECO:0000256" key="1">
    <source>
        <dbReference type="SAM" id="MobiDB-lite"/>
    </source>
</evidence>
<feature type="region of interest" description="Disordered" evidence="1">
    <location>
        <begin position="21"/>
        <end position="48"/>
    </location>
</feature>
<proteinExistence type="predicted"/>
<sequence length="48" mass="5117">MLDGAGPLSATGLLPQRVVTGQIHGNRGAAGPCLRPHRLPQRRPQLHD</sequence>
<protein>
    <submittedName>
        <fullName evidence="2">Uncharacterized protein</fullName>
    </submittedName>
</protein>
<keyword evidence="4" id="KW-1185">Reference proteome</keyword>
<accession>A0A7I8JBH8</accession>
<dbReference type="EMBL" id="LR743597">
    <property type="protein sequence ID" value="CAA2627563.1"/>
    <property type="molecule type" value="Genomic_DNA"/>
</dbReference>
<organism evidence="2">
    <name type="scientific">Spirodela intermedia</name>
    <name type="common">Intermediate duckweed</name>
    <dbReference type="NCBI Taxonomy" id="51605"/>
    <lineage>
        <taxon>Eukaryota</taxon>
        <taxon>Viridiplantae</taxon>
        <taxon>Streptophyta</taxon>
        <taxon>Embryophyta</taxon>
        <taxon>Tracheophyta</taxon>
        <taxon>Spermatophyta</taxon>
        <taxon>Magnoliopsida</taxon>
        <taxon>Liliopsida</taxon>
        <taxon>Araceae</taxon>
        <taxon>Lemnoideae</taxon>
        <taxon>Spirodela</taxon>
    </lineage>
</organism>
<reference evidence="2" key="1">
    <citation type="submission" date="2019-12" db="EMBL/GenBank/DDBJ databases">
        <authorList>
            <person name="Scholz U."/>
            <person name="Mascher M."/>
            <person name="Fiebig A."/>
        </authorList>
    </citation>
    <scope>NUCLEOTIDE SEQUENCE</scope>
</reference>
<gene>
    <name evidence="2" type="ORF">SI7747_10013216</name>
    <name evidence="3" type="ORF">SI8410_10014306</name>
</gene>
<dbReference type="Proteomes" id="UP000663760">
    <property type="component" value="Chromosome 10"/>
</dbReference>
<evidence type="ECO:0000313" key="3">
    <source>
        <dbReference type="EMBL" id="CAA7403628.1"/>
    </source>
</evidence>
<name>A0A7I8JBH8_SPIIN</name>
<dbReference type="AlphaFoldDB" id="A0A7I8JBH8"/>